<keyword evidence="2" id="KW-0677">Repeat</keyword>
<dbReference type="PANTHER" id="PTHR14003:SF23">
    <property type="entry name" value="ZINC FINGER PROTEIN 143"/>
    <property type="match status" value="1"/>
</dbReference>
<evidence type="ECO:0000256" key="3">
    <source>
        <dbReference type="ARBA" id="ARBA00022771"/>
    </source>
</evidence>
<dbReference type="PROSITE" id="PS50157">
    <property type="entry name" value="ZINC_FINGER_C2H2_2"/>
    <property type="match status" value="1"/>
</dbReference>
<keyword evidence="3 6" id="KW-0863">Zinc-finger</keyword>
<feature type="region of interest" description="Disordered" evidence="7">
    <location>
        <begin position="1"/>
        <end position="26"/>
    </location>
</feature>
<keyword evidence="4" id="KW-0862">Zinc</keyword>
<dbReference type="Pfam" id="PF00096">
    <property type="entry name" value="zf-C2H2"/>
    <property type="match status" value="1"/>
</dbReference>
<keyword evidence="1" id="KW-0479">Metal-binding</keyword>
<dbReference type="GO" id="GO:0000978">
    <property type="term" value="F:RNA polymerase II cis-regulatory region sequence-specific DNA binding"/>
    <property type="evidence" value="ECO:0007669"/>
    <property type="project" value="TreeGrafter"/>
</dbReference>
<feature type="domain" description="C2H2-type" evidence="8">
    <location>
        <begin position="27"/>
        <end position="54"/>
    </location>
</feature>
<keyword evidence="5" id="KW-0539">Nucleus</keyword>
<dbReference type="OrthoDB" id="9893417at2759"/>
<evidence type="ECO:0000256" key="5">
    <source>
        <dbReference type="ARBA" id="ARBA00023242"/>
    </source>
</evidence>
<keyword evidence="10" id="KW-1185">Reference proteome</keyword>
<feature type="non-terminal residue" evidence="9">
    <location>
        <position position="1"/>
    </location>
</feature>
<organism evidence="9 10">
    <name type="scientific">Serilophus lunatus</name>
    <name type="common">silver-breasted broadbill</name>
    <dbReference type="NCBI Taxonomy" id="239386"/>
    <lineage>
        <taxon>Eukaryota</taxon>
        <taxon>Metazoa</taxon>
        <taxon>Chordata</taxon>
        <taxon>Craniata</taxon>
        <taxon>Vertebrata</taxon>
        <taxon>Euteleostomi</taxon>
        <taxon>Archelosauria</taxon>
        <taxon>Archosauria</taxon>
        <taxon>Dinosauria</taxon>
        <taxon>Saurischia</taxon>
        <taxon>Theropoda</taxon>
        <taxon>Coelurosauria</taxon>
        <taxon>Aves</taxon>
        <taxon>Neognathae</taxon>
        <taxon>Neoaves</taxon>
        <taxon>Telluraves</taxon>
        <taxon>Australaves</taxon>
        <taxon>Passeriformes</taxon>
        <taxon>Eurylaimidae</taxon>
        <taxon>Serilophus</taxon>
    </lineage>
</organism>
<dbReference type="GO" id="GO:0031519">
    <property type="term" value="C:PcG protein complex"/>
    <property type="evidence" value="ECO:0007669"/>
    <property type="project" value="TreeGrafter"/>
</dbReference>
<dbReference type="InterPro" id="IPR013087">
    <property type="entry name" value="Znf_C2H2_type"/>
</dbReference>
<dbReference type="SMART" id="SM00355">
    <property type="entry name" value="ZnF_C2H2"/>
    <property type="match status" value="1"/>
</dbReference>
<evidence type="ECO:0000259" key="8">
    <source>
        <dbReference type="PROSITE" id="PS50157"/>
    </source>
</evidence>
<evidence type="ECO:0000256" key="2">
    <source>
        <dbReference type="ARBA" id="ARBA00022737"/>
    </source>
</evidence>
<evidence type="ECO:0000256" key="4">
    <source>
        <dbReference type="ARBA" id="ARBA00022833"/>
    </source>
</evidence>
<reference evidence="9 10" key="1">
    <citation type="submission" date="2019-09" db="EMBL/GenBank/DDBJ databases">
        <title>Bird 10,000 Genomes (B10K) Project - Family phase.</title>
        <authorList>
            <person name="Zhang G."/>
        </authorList>
    </citation>
    <scope>NUCLEOTIDE SEQUENCE [LARGE SCALE GENOMIC DNA]</scope>
    <source>
        <strain evidence="9">B10K-DU-002-03</strain>
        <tissue evidence="9">Muscle</tissue>
    </source>
</reference>
<evidence type="ECO:0000256" key="1">
    <source>
        <dbReference type="ARBA" id="ARBA00022723"/>
    </source>
</evidence>
<dbReference type="AlphaFoldDB" id="A0A7L1D6V2"/>
<dbReference type="Proteomes" id="UP000553648">
    <property type="component" value="Unassembled WGS sequence"/>
</dbReference>
<dbReference type="EMBL" id="VXBA01003305">
    <property type="protein sequence ID" value="NXM72709.1"/>
    <property type="molecule type" value="Genomic_DNA"/>
</dbReference>
<dbReference type="Gene3D" id="3.30.160.60">
    <property type="entry name" value="Classic Zinc Finger"/>
    <property type="match status" value="1"/>
</dbReference>
<evidence type="ECO:0000313" key="9">
    <source>
        <dbReference type="EMBL" id="NXM72709.1"/>
    </source>
</evidence>
<dbReference type="PANTHER" id="PTHR14003">
    <property type="entry name" value="TRANSCRIPTIONAL REPRESSOR PROTEIN YY"/>
    <property type="match status" value="1"/>
</dbReference>
<dbReference type="GO" id="GO:0008270">
    <property type="term" value="F:zinc ion binding"/>
    <property type="evidence" value="ECO:0007669"/>
    <property type="project" value="UniProtKB-KW"/>
</dbReference>
<name>A0A7L1D6V2_9PASS</name>
<sequence length="54" mass="6209">CREGGRSFNQSSDLVVPEQPQSREKSHECLECGKSFSWSSSLRRHQHIHTGERP</sequence>
<evidence type="ECO:0000313" key="10">
    <source>
        <dbReference type="Proteomes" id="UP000553648"/>
    </source>
</evidence>
<dbReference type="InterPro" id="IPR036236">
    <property type="entry name" value="Znf_C2H2_sf"/>
</dbReference>
<comment type="caution">
    <text evidence="9">The sequence shown here is derived from an EMBL/GenBank/DDBJ whole genome shotgun (WGS) entry which is preliminary data.</text>
</comment>
<feature type="non-terminal residue" evidence="9">
    <location>
        <position position="54"/>
    </location>
</feature>
<protein>
    <submittedName>
        <fullName evidence="9">ZN595 protein</fullName>
    </submittedName>
</protein>
<dbReference type="GO" id="GO:0000981">
    <property type="term" value="F:DNA-binding transcription factor activity, RNA polymerase II-specific"/>
    <property type="evidence" value="ECO:0007669"/>
    <property type="project" value="TreeGrafter"/>
</dbReference>
<dbReference type="GO" id="GO:0005667">
    <property type="term" value="C:transcription regulator complex"/>
    <property type="evidence" value="ECO:0007669"/>
    <property type="project" value="TreeGrafter"/>
</dbReference>
<dbReference type="FunFam" id="3.30.160.60:FF:001808">
    <property type="entry name" value="Uncharacterized protein"/>
    <property type="match status" value="1"/>
</dbReference>
<evidence type="ECO:0000256" key="7">
    <source>
        <dbReference type="SAM" id="MobiDB-lite"/>
    </source>
</evidence>
<dbReference type="PROSITE" id="PS00028">
    <property type="entry name" value="ZINC_FINGER_C2H2_1"/>
    <property type="match status" value="1"/>
</dbReference>
<gene>
    <name evidence="9" type="primary">Znf595</name>
    <name evidence="9" type="ORF">SERLUN_R00011</name>
</gene>
<accession>A0A7L1D6V2</accession>
<dbReference type="SUPFAM" id="SSF57667">
    <property type="entry name" value="beta-beta-alpha zinc fingers"/>
    <property type="match status" value="1"/>
</dbReference>
<evidence type="ECO:0000256" key="6">
    <source>
        <dbReference type="PROSITE-ProRule" id="PRU00042"/>
    </source>
</evidence>
<proteinExistence type="predicted"/>
<dbReference type="GO" id="GO:0000785">
    <property type="term" value="C:chromatin"/>
    <property type="evidence" value="ECO:0007669"/>
    <property type="project" value="TreeGrafter"/>
</dbReference>